<dbReference type="STRING" id="1572751.PK98_14280"/>
<evidence type="ECO:0008006" key="4">
    <source>
        <dbReference type="Google" id="ProtNLM"/>
    </source>
</evidence>
<gene>
    <name evidence="2" type="ORF">PK98_14280</name>
</gene>
<keyword evidence="1" id="KW-0732">Signal</keyword>
<dbReference type="RefSeq" id="WP_039097470.1">
    <property type="nucleotide sequence ID" value="NZ_JTDN01000002.1"/>
</dbReference>
<accession>A0A0B2BYS2</accession>
<dbReference type="Proteomes" id="UP000030988">
    <property type="component" value="Unassembled WGS sequence"/>
</dbReference>
<reference evidence="2 3" key="1">
    <citation type="submission" date="2014-11" db="EMBL/GenBank/DDBJ databases">
        <title>Draft genome sequence of Kirrobacter mercurialis.</title>
        <authorList>
            <person name="Coil D.A."/>
            <person name="Eisen J.A."/>
        </authorList>
    </citation>
    <scope>NUCLEOTIDE SEQUENCE [LARGE SCALE GENOMIC DNA]</scope>
    <source>
        <strain evidence="2 3">Coronado</strain>
    </source>
</reference>
<dbReference type="PROSITE" id="PS51257">
    <property type="entry name" value="PROKAR_LIPOPROTEIN"/>
    <property type="match status" value="1"/>
</dbReference>
<evidence type="ECO:0000313" key="2">
    <source>
        <dbReference type="EMBL" id="KHL25000.1"/>
    </source>
</evidence>
<organism evidence="2 3">
    <name type="scientific">Croceibacterium mercuriale</name>
    <dbReference type="NCBI Taxonomy" id="1572751"/>
    <lineage>
        <taxon>Bacteria</taxon>
        <taxon>Pseudomonadati</taxon>
        <taxon>Pseudomonadota</taxon>
        <taxon>Alphaproteobacteria</taxon>
        <taxon>Sphingomonadales</taxon>
        <taxon>Erythrobacteraceae</taxon>
        <taxon>Croceibacterium</taxon>
    </lineage>
</organism>
<dbReference type="AlphaFoldDB" id="A0A0B2BYS2"/>
<name>A0A0B2BYS2_9SPHN</name>
<dbReference type="OrthoDB" id="7428103at2"/>
<feature type="signal peptide" evidence="1">
    <location>
        <begin position="1"/>
        <end position="25"/>
    </location>
</feature>
<sequence length="204" mass="20398">MRTPALASAALAALLLSACTTPAYVSPVEVTRFTGAAPAQLGRGPITVVAAPGDVGADSLEFSLYRNAVAAELGRLGYTVTGGTSAGGQVAEIVLERGVNAPLTTDRQGPVSVGVGGGTGGYGSGLGVGIGINLGGGGSRDTEELYRQLRVIIRSGTTPLWEGRANFTASSNSDYAGEQAAAGRLAQALFQGFPGESGATIEVR</sequence>
<evidence type="ECO:0000313" key="3">
    <source>
        <dbReference type="Proteomes" id="UP000030988"/>
    </source>
</evidence>
<proteinExistence type="predicted"/>
<dbReference type="EMBL" id="JTDN01000002">
    <property type="protein sequence ID" value="KHL25000.1"/>
    <property type="molecule type" value="Genomic_DNA"/>
</dbReference>
<feature type="chain" id="PRO_5002067829" description="DUF4136 domain-containing protein" evidence="1">
    <location>
        <begin position="26"/>
        <end position="204"/>
    </location>
</feature>
<evidence type="ECO:0000256" key="1">
    <source>
        <dbReference type="SAM" id="SignalP"/>
    </source>
</evidence>
<protein>
    <recommendedName>
        <fullName evidence="4">DUF4136 domain-containing protein</fullName>
    </recommendedName>
</protein>
<keyword evidence="3" id="KW-1185">Reference proteome</keyword>
<comment type="caution">
    <text evidence="2">The sequence shown here is derived from an EMBL/GenBank/DDBJ whole genome shotgun (WGS) entry which is preliminary data.</text>
</comment>